<protein>
    <submittedName>
        <fullName evidence="3">Male sterility C-terminal domain</fullName>
    </submittedName>
</protein>
<dbReference type="Gene3D" id="3.40.50.1820">
    <property type="entry name" value="alpha/beta hydrolase"/>
    <property type="match status" value="1"/>
</dbReference>
<dbReference type="InterPro" id="IPR029058">
    <property type="entry name" value="AB_hydrolase_fold"/>
</dbReference>
<dbReference type="PANTHER" id="PTHR48079">
    <property type="entry name" value="PROTEIN YEEZ"/>
    <property type="match status" value="1"/>
</dbReference>
<feature type="domain" description="AB hydrolase-1" evidence="1">
    <location>
        <begin position="375"/>
        <end position="475"/>
    </location>
</feature>
<dbReference type="GO" id="GO:0004029">
    <property type="term" value="F:aldehyde dehydrogenase (NAD+) activity"/>
    <property type="evidence" value="ECO:0007669"/>
    <property type="project" value="TreeGrafter"/>
</dbReference>
<dbReference type="InterPro" id="IPR013120">
    <property type="entry name" value="FAR_NAD-bd"/>
</dbReference>
<dbReference type="OrthoDB" id="9805423at2"/>
<dbReference type="PANTHER" id="PTHR48079:SF6">
    <property type="entry name" value="NAD(P)-BINDING DOMAIN-CONTAINING PROTEIN-RELATED"/>
    <property type="match status" value="1"/>
</dbReference>
<dbReference type="Proteomes" id="UP000195918">
    <property type="component" value="Unassembled WGS sequence"/>
</dbReference>
<feature type="domain" description="Thioester reductase (TE)" evidence="2">
    <location>
        <begin position="6"/>
        <end position="234"/>
    </location>
</feature>
<gene>
    <name evidence="3" type="ORF">FM121_08635</name>
</gene>
<dbReference type="EMBL" id="FWFD01000013">
    <property type="protein sequence ID" value="SLM86141.1"/>
    <property type="molecule type" value="Genomic_DNA"/>
</dbReference>
<dbReference type="RefSeq" id="WP_086951771.1">
    <property type="nucleotide sequence ID" value="NZ_FWFD01000013.1"/>
</dbReference>
<keyword evidence="4" id="KW-1185">Reference proteome</keyword>
<dbReference type="InterPro" id="IPR036291">
    <property type="entry name" value="NAD(P)-bd_dom_sf"/>
</dbReference>
<dbReference type="InterPro" id="IPR051783">
    <property type="entry name" value="NAD(P)-dependent_oxidoreduct"/>
</dbReference>
<dbReference type="GO" id="GO:0005737">
    <property type="term" value="C:cytoplasm"/>
    <property type="evidence" value="ECO:0007669"/>
    <property type="project" value="TreeGrafter"/>
</dbReference>
<evidence type="ECO:0000313" key="4">
    <source>
        <dbReference type="Proteomes" id="UP000195918"/>
    </source>
</evidence>
<dbReference type="AlphaFoldDB" id="A0A1X6WP80"/>
<dbReference type="Gene3D" id="3.40.50.720">
    <property type="entry name" value="NAD(P)-binding Rossmann-like Domain"/>
    <property type="match status" value="1"/>
</dbReference>
<evidence type="ECO:0000313" key="3">
    <source>
        <dbReference type="EMBL" id="SLM86141.1"/>
    </source>
</evidence>
<accession>A0A1X6WP80</accession>
<dbReference type="Pfam" id="PF00561">
    <property type="entry name" value="Abhydrolase_1"/>
    <property type="match status" value="1"/>
</dbReference>
<dbReference type="InterPro" id="IPR000073">
    <property type="entry name" value="AB_hydrolase_1"/>
</dbReference>
<dbReference type="SUPFAM" id="SSF53474">
    <property type="entry name" value="alpha/beta-Hydrolases"/>
    <property type="match status" value="1"/>
</dbReference>
<proteinExistence type="predicted"/>
<organism evidence="3 4">
    <name type="scientific">Vagococcus fluvialis bH819</name>
    <dbReference type="NCBI Taxonomy" id="1255619"/>
    <lineage>
        <taxon>Bacteria</taxon>
        <taxon>Bacillati</taxon>
        <taxon>Bacillota</taxon>
        <taxon>Bacilli</taxon>
        <taxon>Lactobacillales</taxon>
        <taxon>Enterococcaceae</taxon>
        <taxon>Vagococcus</taxon>
    </lineage>
</organism>
<dbReference type="Pfam" id="PF07993">
    <property type="entry name" value="NAD_binding_4"/>
    <property type="match status" value="1"/>
</dbReference>
<sequence>MNVLIIGATGFIGSELVTQLAKKNINLTLLVRNKEKAHYLKMLNDSKIQLITGDLTLPSLGLNSDDKKIALSCDSIIHCGGPMDIALPKDAAKTAFLNGAKHVSELATEIHKKRGLQQLIHIVGYMSPFNDKQKDWLNYDVFNKMHPLLVNDSYYEQMKFQADILIRQIALQENFPLTVINPPTVIGTKHTGATEQLAGFGLFMKIIRQGLLPVIPGGKNYRLPVIHNDIFVNFVVRALFSKPKKTATYTLVQDKKEDLNLPQLMTLISQSMNMKIPKIIAPMPFLKAIMSLGGSQITGVSKSSLNFITDREFENQQVKKDFPFHLIDELSVNNSLALVVADIDYTLTFGKIGTNSFIRTTLNQTTLYQLEGNGKPIVLIHGLFSDGSDLFPLGRELNKQTNRPIWIIDLPGFGRSPFRPNKEVLEPYLKIIQMIQQETNNEATFVGHSFGAALLLEGLQRDILSSSQQLVLLQPPILKIKKNPPRWLSKILLKSVSTQQLKQYFMKKGFFSKEEKLSEIYFEKVKNSFSSPRILNTNLLINEILHKMIFNKPEINLIPSIWGSKDSSYKQPENFDIKEILPYGHHFPISQPVETAKIISSLI</sequence>
<reference evidence="4" key="1">
    <citation type="submission" date="2017-02" db="EMBL/GenBank/DDBJ databases">
        <authorList>
            <person name="Dridi B."/>
        </authorList>
    </citation>
    <scope>NUCLEOTIDE SEQUENCE [LARGE SCALE GENOMIC DNA]</scope>
    <source>
        <strain evidence="4">bH819</strain>
    </source>
</reference>
<evidence type="ECO:0000259" key="2">
    <source>
        <dbReference type="Pfam" id="PF07993"/>
    </source>
</evidence>
<evidence type="ECO:0000259" key="1">
    <source>
        <dbReference type="Pfam" id="PF00561"/>
    </source>
</evidence>
<name>A0A1X6WP80_9ENTE</name>
<dbReference type="SUPFAM" id="SSF51735">
    <property type="entry name" value="NAD(P)-binding Rossmann-fold domains"/>
    <property type="match status" value="1"/>
</dbReference>